<protein>
    <submittedName>
        <fullName evidence="2">Heterokaryon incompatibility protein</fullName>
    </submittedName>
</protein>
<feature type="domain" description="Heterokaryon incompatibility" evidence="1">
    <location>
        <begin position="238"/>
        <end position="387"/>
    </location>
</feature>
<dbReference type="OrthoDB" id="5347061at2759"/>
<gene>
    <name evidence="2" type="ORF">VFPPC_06776</name>
</gene>
<dbReference type="EMBL" id="LSBJ02000008">
    <property type="protein sequence ID" value="OAQ60664.1"/>
    <property type="molecule type" value="Genomic_DNA"/>
</dbReference>
<organism evidence="2 3">
    <name type="scientific">Pochonia chlamydosporia 170</name>
    <dbReference type="NCBI Taxonomy" id="1380566"/>
    <lineage>
        <taxon>Eukaryota</taxon>
        <taxon>Fungi</taxon>
        <taxon>Dikarya</taxon>
        <taxon>Ascomycota</taxon>
        <taxon>Pezizomycotina</taxon>
        <taxon>Sordariomycetes</taxon>
        <taxon>Hypocreomycetidae</taxon>
        <taxon>Hypocreales</taxon>
        <taxon>Clavicipitaceae</taxon>
        <taxon>Pochonia</taxon>
    </lineage>
</organism>
<dbReference type="KEGG" id="pchm:VFPPC_06776"/>
<dbReference type="STRING" id="1380566.A0A179F5G1"/>
<dbReference type="GeneID" id="28849749"/>
<evidence type="ECO:0000313" key="2">
    <source>
        <dbReference type="EMBL" id="OAQ60664.1"/>
    </source>
</evidence>
<evidence type="ECO:0000313" key="3">
    <source>
        <dbReference type="Proteomes" id="UP000078397"/>
    </source>
</evidence>
<reference evidence="2 3" key="1">
    <citation type="journal article" date="2016" name="PLoS Pathog.">
        <title>Biosynthesis of antibiotic leucinostatins in bio-control fungus Purpureocillium lilacinum and their inhibition on phytophthora revealed by genome mining.</title>
        <authorList>
            <person name="Wang G."/>
            <person name="Liu Z."/>
            <person name="Lin R."/>
            <person name="Li E."/>
            <person name="Mao Z."/>
            <person name="Ling J."/>
            <person name="Yang Y."/>
            <person name="Yin W.B."/>
            <person name="Xie B."/>
        </authorList>
    </citation>
    <scope>NUCLEOTIDE SEQUENCE [LARGE SCALE GENOMIC DNA]</scope>
    <source>
        <strain evidence="2">170</strain>
    </source>
</reference>
<dbReference type="Pfam" id="PF06985">
    <property type="entry name" value="HET"/>
    <property type="match status" value="1"/>
</dbReference>
<comment type="caution">
    <text evidence="2">The sequence shown here is derived from an EMBL/GenBank/DDBJ whole genome shotgun (WGS) entry which is preliminary data.</text>
</comment>
<dbReference type="RefSeq" id="XP_018138542.1">
    <property type="nucleotide sequence ID" value="XM_018285755.1"/>
</dbReference>
<dbReference type="AlphaFoldDB" id="A0A179F5G1"/>
<evidence type="ECO:0000259" key="1">
    <source>
        <dbReference type="Pfam" id="PF06985"/>
    </source>
</evidence>
<dbReference type="InterPro" id="IPR010730">
    <property type="entry name" value="HET"/>
</dbReference>
<sequence>MLCTACQRIFTPQLLVVHSTSIGELRIHHRSSRSLKHAIALGCYICNRLWASLRTTDRDTVSALAKSDPVLEDVSDVKSPGTLADSTEPFITAFGVDDGPPYGHLGWYQLKLAVNVKAMITSEMMPSRACWCDATFVLQPRDSKAILSRPHISPLSRRGTFSKIRISEPLSQNTKSIQLFDLAKSWIADCEENHPLCNKRPSEKDWYPTRLLEIQPSNSAGPHWRLIETRHSAIDGPYLTLSHCWGSAECIKLTTENYHNILLGLPSTILPQLYQDVLYVALNLGITYLWIDSLCIIQNGDGFADWRQEASLMGEVYSNSSCNISAVDVPDAHHSLFCARNPESLRPEVTYLTTDGQPAPYVISHLKFWESEVSHALVNSRAWVLQERLLSRRILHFGVRQLLWECQTKVAAEVYPDGLPPEISTLDSRIKSLSPARYIPVNCSNVAAHLLWPPIVEKYTACSLTFPNDKLVALSGIAKVLRPILQDEYVAGMWRRYLACELLWNVTPYPEGTPLGHGTYRAPSWSWASTTGAVAAGRPDIQAADVLITVESLGLEYSTDDNTGLIRSGWLRLRGMLKQILLVKPCLPDTCNTKNWNVVINGLHFSALDDYGMQETQLQVMLDSFHNSFKEQNANAALYCMPGRVRRTEEGSIYILLLEVVDRGRGIFRRIGLARGWGMDLQAKVLTRSDEESRFPCEEYTEDGHLICII</sequence>
<name>A0A179F5G1_METCM</name>
<dbReference type="PANTHER" id="PTHR33112:SF11">
    <property type="entry name" value="HETEROKARYON INCOMPATIBILITY DOMAIN-CONTAINING PROTEIN"/>
    <property type="match status" value="1"/>
</dbReference>
<proteinExistence type="predicted"/>
<keyword evidence="3" id="KW-1185">Reference proteome</keyword>
<accession>A0A179F5G1</accession>
<dbReference type="PANTHER" id="PTHR33112">
    <property type="entry name" value="DOMAIN PROTEIN, PUTATIVE-RELATED"/>
    <property type="match status" value="1"/>
</dbReference>
<dbReference type="Proteomes" id="UP000078397">
    <property type="component" value="Unassembled WGS sequence"/>
</dbReference>